<evidence type="ECO:0000313" key="2">
    <source>
        <dbReference type="Proteomes" id="UP001054945"/>
    </source>
</evidence>
<dbReference type="Proteomes" id="UP001054945">
    <property type="component" value="Unassembled WGS sequence"/>
</dbReference>
<evidence type="ECO:0000313" key="1">
    <source>
        <dbReference type="EMBL" id="GIZ02305.1"/>
    </source>
</evidence>
<protein>
    <submittedName>
        <fullName evidence="1">Uncharacterized protein</fullName>
    </submittedName>
</protein>
<reference evidence="1 2" key="1">
    <citation type="submission" date="2021-06" db="EMBL/GenBank/DDBJ databases">
        <title>Caerostris extrusa draft genome.</title>
        <authorList>
            <person name="Kono N."/>
            <person name="Arakawa K."/>
        </authorList>
    </citation>
    <scope>NUCLEOTIDE SEQUENCE [LARGE SCALE GENOMIC DNA]</scope>
</reference>
<dbReference type="EMBL" id="BPLR01001434">
    <property type="protein sequence ID" value="GIZ02305.1"/>
    <property type="molecule type" value="Genomic_DNA"/>
</dbReference>
<accession>A0AAV4Y7Y7</accession>
<proteinExistence type="predicted"/>
<comment type="caution">
    <text evidence="1">The sequence shown here is derived from an EMBL/GenBank/DDBJ whole genome shotgun (WGS) entry which is preliminary data.</text>
</comment>
<dbReference type="AlphaFoldDB" id="A0AAV4Y7Y7"/>
<gene>
    <name evidence="1" type="ORF">CEXT_332181</name>
</gene>
<sequence>MTLAGLGDPWSNGTILGRSKNGTVFFSVMIAIPYSILDDYDLGRVWVSIKPLGRIKGENLKRGNKLKAYESASGIFKINLSDRTTFF</sequence>
<keyword evidence="2" id="KW-1185">Reference proteome</keyword>
<organism evidence="1 2">
    <name type="scientific">Caerostris extrusa</name>
    <name type="common">Bark spider</name>
    <name type="synonym">Caerostris bankana</name>
    <dbReference type="NCBI Taxonomy" id="172846"/>
    <lineage>
        <taxon>Eukaryota</taxon>
        <taxon>Metazoa</taxon>
        <taxon>Ecdysozoa</taxon>
        <taxon>Arthropoda</taxon>
        <taxon>Chelicerata</taxon>
        <taxon>Arachnida</taxon>
        <taxon>Araneae</taxon>
        <taxon>Araneomorphae</taxon>
        <taxon>Entelegynae</taxon>
        <taxon>Araneoidea</taxon>
        <taxon>Araneidae</taxon>
        <taxon>Caerostris</taxon>
    </lineage>
</organism>
<name>A0AAV4Y7Y7_CAEEX</name>